<feature type="region of interest" description="Disordered" evidence="1">
    <location>
        <begin position="174"/>
        <end position="199"/>
    </location>
</feature>
<dbReference type="GeneID" id="63781555"/>
<feature type="region of interest" description="Disordered" evidence="1">
    <location>
        <begin position="1"/>
        <end position="60"/>
    </location>
</feature>
<dbReference type="EMBL" id="MCFJ01000011">
    <property type="protein sequence ID" value="ORY60556.1"/>
    <property type="molecule type" value="Genomic_DNA"/>
</dbReference>
<gene>
    <name evidence="2" type="ORF">BCR38DRAFT_526163</name>
</gene>
<evidence type="ECO:0000256" key="1">
    <source>
        <dbReference type="SAM" id="MobiDB-lite"/>
    </source>
</evidence>
<feature type="region of interest" description="Disordered" evidence="1">
    <location>
        <begin position="101"/>
        <end position="122"/>
    </location>
</feature>
<organism evidence="2 3">
    <name type="scientific">Pseudomassariella vexata</name>
    <dbReference type="NCBI Taxonomy" id="1141098"/>
    <lineage>
        <taxon>Eukaryota</taxon>
        <taxon>Fungi</taxon>
        <taxon>Dikarya</taxon>
        <taxon>Ascomycota</taxon>
        <taxon>Pezizomycotina</taxon>
        <taxon>Sordariomycetes</taxon>
        <taxon>Xylariomycetidae</taxon>
        <taxon>Amphisphaeriales</taxon>
        <taxon>Pseudomassariaceae</taxon>
        <taxon>Pseudomassariella</taxon>
    </lineage>
</organism>
<dbReference type="Proteomes" id="UP000193689">
    <property type="component" value="Unassembled WGS sequence"/>
</dbReference>
<reference evidence="2 3" key="1">
    <citation type="submission" date="2016-07" db="EMBL/GenBank/DDBJ databases">
        <title>Pervasive Adenine N6-methylation of Active Genes in Fungi.</title>
        <authorList>
            <consortium name="DOE Joint Genome Institute"/>
            <person name="Mondo S.J."/>
            <person name="Dannebaum R.O."/>
            <person name="Kuo R.C."/>
            <person name="Labutti K."/>
            <person name="Haridas S."/>
            <person name="Kuo A."/>
            <person name="Salamov A."/>
            <person name="Ahrendt S.R."/>
            <person name="Lipzen A."/>
            <person name="Sullivan W."/>
            <person name="Andreopoulos W.B."/>
            <person name="Clum A."/>
            <person name="Lindquist E."/>
            <person name="Daum C."/>
            <person name="Ramamoorthy G.K."/>
            <person name="Gryganskyi A."/>
            <person name="Culley D."/>
            <person name="Magnuson J.K."/>
            <person name="James T.Y."/>
            <person name="O'Malley M.A."/>
            <person name="Stajich J.E."/>
            <person name="Spatafora J.W."/>
            <person name="Visel A."/>
            <person name="Grigoriev I.V."/>
        </authorList>
    </citation>
    <scope>NUCLEOTIDE SEQUENCE [LARGE SCALE GENOMIC DNA]</scope>
    <source>
        <strain evidence="2 3">CBS 129021</strain>
    </source>
</reference>
<evidence type="ECO:0000313" key="3">
    <source>
        <dbReference type="Proteomes" id="UP000193689"/>
    </source>
</evidence>
<name>A0A1Y2DN38_9PEZI</name>
<comment type="caution">
    <text evidence="2">The sequence shown here is derived from an EMBL/GenBank/DDBJ whole genome shotgun (WGS) entry which is preliminary data.</text>
</comment>
<keyword evidence="3" id="KW-1185">Reference proteome</keyword>
<dbReference type="InParanoid" id="A0A1Y2DN38"/>
<sequence length="199" mass="22229">MAACNSTNKQRKTAEDYGFTRKHTDAPSSHGFMNPYLDAQPPLNGEPPLSNPRAASIKTDPDSRLTEMRHCNMIVNNYREAVGNLVNLRFLGTRSVINDDARESTKTASENAEKDYTDPGSVETTLDVPYWDKCIKMNPVARGKKKLTDKWASEMGDAVIKRLIFISEGFHGDEKSNLGEPKLHMVTEPRRSSEIAEGK</sequence>
<accession>A0A1Y2DN38</accession>
<dbReference type="OrthoDB" id="4658887at2759"/>
<dbReference type="AlphaFoldDB" id="A0A1Y2DN38"/>
<protein>
    <submittedName>
        <fullName evidence="2">Uncharacterized protein</fullName>
    </submittedName>
</protein>
<proteinExistence type="predicted"/>
<evidence type="ECO:0000313" key="2">
    <source>
        <dbReference type="EMBL" id="ORY60556.1"/>
    </source>
</evidence>
<feature type="compositionally biased region" description="Basic and acidic residues" evidence="1">
    <location>
        <begin position="101"/>
        <end position="117"/>
    </location>
</feature>
<feature type="compositionally biased region" description="Basic and acidic residues" evidence="1">
    <location>
        <begin position="12"/>
        <end position="25"/>
    </location>
</feature>
<dbReference type="RefSeq" id="XP_040712783.1">
    <property type="nucleotide sequence ID" value="XM_040865343.1"/>
</dbReference>